<dbReference type="InterPro" id="IPR010621">
    <property type="entry name" value="DUF1214"/>
</dbReference>
<keyword evidence="1" id="KW-0732">Signal</keyword>
<feature type="signal peptide" evidence="1">
    <location>
        <begin position="1"/>
        <end position="19"/>
    </location>
</feature>
<protein>
    <submittedName>
        <fullName evidence="4">DUF1214 domain-containing protein</fullName>
    </submittedName>
</protein>
<dbReference type="InterPro" id="IPR010679">
    <property type="entry name" value="DUF1254"/>
</dbReference>
<comment type="caution">
    <text evidence="4">The sequence shown here is derived from an EMBL/GenBank/DDBJ whole genome shotgun (WGS) entry which is preliminary data.</text>
</comment>
<dbReference type="SUPFAM" id="SSF160935">
    <property type="entry name" value="VPA0735-like"/>
    <property type="match status" value="1"/>
</dbReference>
<sequence>MKTRLLLTCALCVPTFLCAEQVTLDTLVRAETDHMFRVNMAANDIEIGEFTHFRKPIAAEDPQPVIRANQDTLYSAVVLDLSEPAEIVLPEIDGRYQSMLVISQDHYMLAEATPGTYPLTEEKVGSRFAMVLFRTFVNANDPEDLAATHAAQDGITLTGGAAGPFEAPDWDLDSLAVARKALNDLASAISFDASKAFGTREKVAPLDHLVGAISAWAGLPPSAAMYEVDSVPENDGKTLYAVTVKDVPVDAFWSVTVYNADGYLEPNDLGVNSYNNVSATPNDDGSYTLHFGSCEDGRINCIPISPGWNHSIRLYEPRAEILDGSWTFPEIEQVN</sequence>
<keyword evidence="5" id="KW-1185">Reference proteome</keyword>
<dbReference type="InterPro" id="IPR037050">
    <property type="entry name" value="DUF1254_sf"/>
</dbReference>
<feature type="domain" description="DUF1214" evidence="2">
    <location>
        <begin position="234"/>
        <end position="318"/>
    </location>
</feature>
<feature type="chain" id="PRO_5047462270" evidence="1">
    <location>
        <begin position="20"/>
        <end position="335"/>
    </location>
</feature>
<dbReference type="InterPro" id="IPR037049">
    <property type="entry name" value="DUF1214_C_sf"/>
</dbReference>
<gene>
    <name evidence="4" type="ORF">ACFQ2S_01110</name>
</gene>
<evidence type="ECO:0000259" key="2">
    <source>
        <dbReference type="Pfam" id="PF06742"/>
    </source>
</evidence>
<feature type="domain" description="DUF1254" evidence="3">
    <location>
        <begin position="48"/>
        <end position="158"/>
    </location>
</feature>
<evidence type="ECO:0000313" key="5">
    <source>
        <dbReference type="Proteomes" id="UP001597108"/>
    </source>
</evidence>
<reference evidence="5" key="1">
    <citation type="journal article" date="2019" name="Int. J. Syst. Evol. Microbiol.">
        <title>The Global Catalogue of Microorganisms (GCM) 10K type strain sequencing project: providing services to taxonomists for standard genome sequencing and annotation.</title>
        <authorList>
            <consortium name="The Broad Institute Genomics Platform"/>
            <consortium name="The Broad Institute Genome Sequencing Center for Infectious Disease"/>
            <person name="Wu L."/>
            <person name="Ma J."/>
        </authorList>
    </citation>
    <scope>NUCLEOTIDE SEQUENCE [LARGE SCALE GENOMIC DNA]</scope>
    <source>
        <strain evidence="5">CCUG 60524</strain>
    </source>
</reference>
<dbReference type="Proteomes" id="UP001597108">
    <property type="component" value="Unassembled WGS sequence"/>
</dbReference>
<name>A0ABW3IK31_9RHOB</name>
<organism evidence="4 5">
    <name type="scientific">Tropicimonas aquimaris</name>
    <dbReference type="NCBI Taxonomy" id="914152"/>
    <lineage>
        <taxon>Bacteria</taxon>
        <taxon>Pseudomonadati</taxon>
        <taxon>Pseudomonadota</taxon>
        <taxon>Alphaproteobacteria</taxon>
        <taxon>Rhodobacterales</taxon>
        <taxon>Roseobacteraceae</taxon>
        <taxon>Tropicimonas</taxon>
    </lineage>
</organism>
<dbReference type="Gene3D" id="2.60.120.600">
    <property type="entry name" value="Domain of unknown function DUF1214, C-terminal domain"/>
    <property type="match status" value="1"/>
</dbReference>
<dbReference type="EMBL" id="JBHTJT010000004">
    <property type="protein sequence ID" value="MFD0978240.1"/>
    <property type="molecule type" value="Genomic_DNA"/>
</dbReference>
<accession>A0ABW3IK31</accession>
<dbReference type="Pfam" id="PF06863">
    <property type="entry name" value="DUF1254"/>
    <property type="match status" value="1"/>
</dbReference>
<dbReference type="Pfam" id="PF06742">
    <property type="entry name" value="DUF1214"/>
    <property type="match status" value="1"/>
</dbReference>
<dbReference type="PANTHER" id="PTHR36509:SF2">
    <property type="entry name" value="BLL3101 PROTEIN"/>
    <property type="match status" value="1"/>
</dbReference>
<evidence type="ECO:0000256" key="1">
    <source>
        <dbReference type="SAM" id="SignalP"/>
    </source>
</evidence>
<dbReference type="PANTHER" id="PTHR36509">
    <property type="entry name" value="BLL3101 PROTEIN"/>
    <property type="match status" value="1"/>
</dbReference>
<dbReference type="RefSeq" id="WP_386072016.1">
    <property type="nucleotide sequence ID" value="NZ_JBHTJT010000004.1"/>
</dbReference>
<evidence type="ECO:0000313" key="4">
    <source>
        <dbReference type="EMBL" id="MFD0978240.1"/>
    </source>
</evidence>
<proteinExistence type="predicted"/>
<evidence type="ECO:0000259" key="3">
    <source>
        <dbReference type="Pfam" id="PF06863"/>
    </source>
</evidence>
<dbReference type="Gene3D" id="2.60.40.1610">
    <property type="entry name" value="Domain of unknown function DUF1254"/>
    <property type="match status" value="1"/>
</dbReference>